<dbReference type="RefSeq" id="XP_031866030.1">
    <property type="nucleotide sequence ID" value="XM_032018123.1"/>
</dbReference>
<dbReference type="InterPro" id="IPR022535">
    <property type="entry name" value="Golgi_pH-regulator_cons_dom"/>
</dbReference>
<feature type="transmembrane region" description="Helical" evidence="6">
    <location>
        <begin position="175"/>
        <end position="193"/>
    </location>
</feature>
<organism evidence="9 10">
    <name type="scientific">Venustampulla echinocandica</name>
    <dbReference type="NCBI Taxonomy" id="2656787"/>
    <lineage>
        <taxon>Eukaryota</taxon>
        <taxon>Fungi</taxon>
        <taxon>Dikarya</taxon>
        <taxon>Ascomycota</taxon>
        <taxon>Pezizomycotina</taxon>
        <taxon>Leotiomycetes</taxon>
        <taxon>Helotiales</taxon>
        <taxon>Pleuroascaceae</taxon>
        <taxon>Venustampulla</taxon>
    </lineage>
</organism>
<keyword evidence="2 6" id="KW-0812">Transmembrane</keyword>
<evidence type="ECO:0008006" key="11">
    <source>
        <dbReference type="Google" id="ProtNLM"/>
    </source>
</evidence>
<dbReference type="PANTHER" id="PTHR15948">
    <property type="entry name" value="G-PROTEIN COUPLED RECEPTOR 89-RELATED"/>
    <property type="match status" value="1"/>
</dbReference>
<evidence type="ECO:0000256" key="1">
    <source>
        <dbReference type="ARBA" id="ARBA00004141"/>
    </source>
</evidence>
<dbReference type="STRING" id="2656787.A0A370TCW5"/>
<dbReference type="InterPro" id="IPR015672">
    <property type="entry name" value="GPHR/GTG"/>
</dbReference>
<feature type="transmembrane region" description="Helical" evidence="6">
    <location>
        <begin position="421"/>
        <end position="438"/>
    </location>
</feature>
<evidence type="ECO:0000256" key="2">
    <source>
        <dbReference type="ARBA" id="ARBA00022692"/>
    </source>
</evidence>
<evidence type="ECO:0000256" key="4">
    <source>
        <dbReference type="ARBA" id="ARBA00023136"/>
    </source>
</evidence>
<keyword evidence="4 6" id="KW-0472">Membrane</keyword>
<dbReference type="Pfam" id="PF12537">
    <property type="entry name" value="GPHR_N"/>
    <property type="match status" value="1"/>
</dbReference>
<dbReference type="GeneID" id="43602349"/>
<evidence type="ECO:0000259" key="8">
    <source>
        <dbReference type="Pfam" id="PF12537"/>
    </source>
</evidence>
<reference evidence="9 10" key="1">
    <citation type="journal article" date="2018" name="IMA Fungus">
        <title>IMA Genome-F 9: Draft genome sequence of Annulohypoxylon stygium, Aspergillus mulundensis, Berkeleyomyces basicola (syn. Thielaviopsis basicola), Ceratocystis smalleyi, two Cercospora beticola strains, Coleophoma cylindrospora, Fusarium fracticaudum, Phialophora cf. hyalina, and Morchella septimelata.</title>
        <authorList>
            <person name="Wingfield B.D."/>
            <person name="Bills G.F."/>
            <person name="Dong Y."/>
            <person name="Huang W."/>
            <person name="Nel W.J."/>
            <person name="Swalarsk-Parry B.S."/>
            <person name="Vaghefi N."/>
            <person name="Wilken P.M."/>
            <person name="An Z."/>
            <person name="de Beer Z.W."/>
            <person name="De Vos L."/>
            <person name="Chen L."/>
            <person name="Duong T.A."/>
            <person name="Gao Y."/>
            <person name="Hammerbacher A."/>
            <person name="Kikkert J.R."/>
            <person name="Li Y."/>
            <person name="Li H."/>
            <person name="Li K."/>
            <person name="Li Q."/>
            <person name="Liu X."/>
            <person name="Ma X."/>
            <person name="Naidoo K."/>
            <person name="Pethybridge S.J."/>
            <person name="Sun J."/>
            <person name="Steenkamp E.T."/>
            <person name="van der Nest M.A."/>
            <person name="van Wyk S."/>
            <person name="Wingfield M.J."/>
            <person name="Xiong C."/>
            <person name="Yue Q."/>
            <person name="Zhang X."/>
        </authorList>
    </citation>
    <scope>NUCLEOTIDE SEQUENCE [LARGE SCALE GENOMIC DNA]</scope>
    <source>
        <strain evidence="9 10">BP 5553</strain>
    </source>
</reference>
<feature type="transmembrane region" description="Helical" evidence="6">
    <location>
        <begin position="459"/>
        <end position="478"/>
    </location>
</feature>
<evidence type="ECO:0000256" key="3">
    <source>
        <dbReference type="ARBA" id="ARBA00022989"/>
    </source>
</evidence>
<feature type="transmembrane region" description="Helical" evidence="6">
    <location>
        <begin position="136"/>
        <end position="163"/>
    </location>
</feature>
<keyword evidence="3 6" id="KW-1133">Transmembrane helix</keyword>
<feature type="domain" description="Golgi pH regulator conserved" evidence="8">
    <location>
        <begin position="215"/>
        <end position="278"/>
    </location>
</feature>
<feature type="transmembrane region" description="Helical" evidence="6">
    <location>
        <begin position="29"/>
        <end position="51"/>
    </location>
</feature>
<evidence type="ECO:0000313" key="10">
    <source>
        <dbReference type="Proteomes" id="UP000254866"/>
    </source>
</evidence>
<comment type="subcellular location">
    <subcellularLocation>
        <location evidence="1">Membrane</location>
        <topology evidence="1">Multi-pass membrane protein</topology>
    </subcellularLocation>
</comment>
<gene>
    <name evidence="9" type="ORF">BP5553_09500</name>
</gene>
<evidence type="ECO:0000256" key="6">
    <source>
        <dbReference type="SAM" id="Phobius"/>
    </source>
</evidence>
<feature type="transmembrane region" description="Helical" evidence="6">
    <location>
        <begin position="96"/>
        <end position="116"/>
    </location>
</feature>
<protein>
    <recommendedName>
        <fullName evidence="11">Golgi pH regulator</fullName>
    </recommendedName>
</protein>
<dbReference type="OrthoDB" id="264392at2759"/>
<feature type="domain" description="Abscisic acid G-protein coupled receptor-like" evidence="7">
    <location>
        <begin position="342"/>
        <end position="526"/>
    </location>
</feature>
<evidence type="ECO:0000256" key="5">
    <source>
        <dbReference type="SAM" id="MobiDB-lite"/>
    </source>
</evidence>
<feature type="region of interest" description="Disordered" evidence="5">
    <location>
        <begin position="61"/>
        <end position="84"/>
    </location>
</feature>
<feature type="transmembrane region" description="Helical" evidence="6">
    <location>
        <begin position="221"/>
        <end position="242"/>
    </location>
</feature>
<sequence>MLPSNPDKCDDDACVAPGYRSRALPSSSLSTIAFSSIPLVVTFFVVSLLVLHKLFPLVSGSSQPKDEDGHYLPSDAPPSLRQKHTEHSARIGRRRIVAIAFSATISLAAVLAELILCEISNTLNPTVRAFALKAVIPTLLFLLVVLIPFLELQSIVSGFGWSFQRAENEKIPRTPWLLQIIGFTTWIAAFWWLGKGVPGTYIHTMASQSGKGLGEACLERVGIIGISLMALLSGFAAVSNPWQTFWAKPKRVTEADVARKQAGLDATNDMLAAKRSRLRALQRKIKEAPSEGFMSKMIGSIRGTPDTQELKALQLEISGLSSMALSLSASLALLQNQFASNQRASSPIGRLLLTPTSYAFSLYCVYRIFTTSLSTLRRVLVYSPDPSTFTSSTTDPINRILSLLAKHVDPTLDQLAWSRQISFLLSGIILIASFNSVLQTFHMLTKLSPSLLYQAQANFALIIAQICATYVISSALLLRSNLPTEMKSVVSEALGSPLEPGFVERWFDGWFLVASFGTAAGIWVGRQLGGFGRDWDDWDEFEGDVELGQKRS</sequence>
<accession>A0A370TCW5</accession>
<dbReference type="Pfam" id="PF12430">
    <property type="entry name" value="ABA_GPCR"/>
    <property type="match status" value="1"/>
</dbReference>
<dbReference type="Proteomes" id="UP000254866">
    <property type="component" value="Unassembled WGS sequence"/>
</dbReference>
<dbReference type="AlphaFoldDB" id="A0A370TCW5"/>
<dbReference type="PANTHER" id="PTHR15948:SF0">
    <property type="entry name" value="GOLGI PH REGULATOR A-RELATED"/>
    <property type="match status" value="1"/>
</dbReference>
<evidence type="ECO:0000259" key="7">
    <source>
        <dbReference type="Pfam" id="PF12430"/>
    </source>
</evidence>
<dbReference type="EMBL" id="NPIC01000011">
    <property type="protein sequence ID" value="RDL32098.1"/>
    <property type="molecule type" value="Genomic_DNA"/>
</dbReference>
<keyword evidence="10" id="KW-1185">Reference proteome</keyword>
<dbReference type="GO" id="GO:0016020">
    <property type="term" value="C:membrane"/>
    <property type="evidence" value="ECO:0007669"/>
    <property type="project" value="UniProtKB-SubCell"/>
</dbReference>
<proteinExistence type="predicted"/>
<comment type="caution">
    <text evidence="9">The sequence shown here is derived from an EMBL/GenBank/DDBJ whole genome shotgun (WGS) entry which is preliminary data.</text>
</comment>
<name>A0A370TCW5_9HELO</name>
<evidence type="ECO:0000313" key="9">
    <source>
        <dbReference type="EMBL" id="RDL32098.1"/>
    </source>
</evidence>
<dbReference type="InterPro" id="IPR025969">
    <property type="entry name" value="ABA_GPCR_dom"/>
</dbReference>